<evidence type="ECO:0000313" key="6">
    <source>
        <dbReference type="Proteomes" id="UP000249453"/>
    </source>
</evidence>
<keyword evidence="3" id="KW-0804">Transcription</keyword>
<evidence type="ECO:0000259" key="4">
    <source>
        <dbReference type="PROSITE" id="PS50956"/>
    </source>
</evidence>
<evidence type="ECO:0000313" key="5">
    <source>
        <dbReference type="EMBL" id="RAK27026.1"/>
    </source>
</evidence>
<feature type="domain" description="HTH asnC-type" evidence="4">
    <location>
        <begin position="7"/>
        <end position="71"/>
    </location>
</feature>
<dbReference type="InterPro" id="IPR036388">
    <property type="entry name" value="WH-like_DNA-bd_sf"/>
</dbReference>
<dbReference type="PANTHER" id="PTHR30154">
    <property type="entry name" value="LEUCINE-RESPONSIVE REGULATORY PROTEIN"/>
    <property type="match status" value="1"/>
</dbReference>
<dbReference type="PROSITE" id="PS50956">
    <property type="entry name" value="HTH_ASNC_2"/>
    <property type="match status" value="1"/>
</dbReference>
<name>A0A364JTB5_9HYPH</name>
<reference evidence="5 6" key="1">
    <citation type="submission" date="2018-06" db="EMBL/GenBank/DDBJ databases">
        <title>Genomic Encyclopedia of Type Strains, Phase IV (KMG-IV): sequencing the most valuable type-strain genomes for metagenomic binning, comparative biology and taxonomic classification.</title>
        <authorList>
            <person name="Goeker M."/>
        </authorList>
    </citation>
    <scope>NUCLEOTIDE SEQUENCE [LARGE SCALE GENOMIC DNA]</scope>
    <source>
        <strain evidence="5 6">DSM 26720</strain>
    </source>
</reference>
<gene>
    <name evidence="5" type="ORF">C7374_11120</name>
</gene>
<keyword evidence="2" id="KW-0238">DNA-binding</keyword>
<dbReference type="InterPro" id="IPR019887">
    <property type="entry name" value="Tscrpt_reg_AsnC/Lrp_C"/>
</dbReference>
<organism evidence="5 6">
    <name type="scientific">Falsochrobactrum ovis</name>
    <dbReference type="NCBI Taxonomy" id="1293442"/>
    <lineage>
        <taxon>Bacteria</taxon>
        <taxon>Pseudomonadati</taxon>
        <taxon>Pseudomonadota</taxon>
        <taxon>Alphaproteobacteria</taxon>
        <taxon>Hyphomicrobiales</taxon>
        <taxon>Brucellaceae</taxon>
        <taxon>Falsochrobactrum</taxon>
    </lineage>
</organism>
<dbReference type="Pfam" id="PF13412">
    <property type="entry name" value="HTH_24"/>
    <property type="match status" value="1"/>
</dbReference>
<dbReference type="SMART" id="SM00344">
    <property type="entry name" value="HTH_ASNC"/>
    <property type="match status" value="1"/>
</dbReference>
<dbReference type="InterPro" id="IPR019888">
    <property type="entry name" value="Tscrpt_reg_AsnC-like"/>
</dbReference>
<accession>A0A364JTB5</accession>
<evidence type="ECO:0000256" key="2">
    <source>
        <dbReference type="ARBA" id="ARBA00023125"/>
    </source>
</evidence>
<dbReference type="InterPro" id="IPR011991">
    <property type="entry name" value="ArsR-like_HTH"/>
</dbReference>
<dbReference type="PROSITE" id="PS00519">
    <property type="entry name" value="HTH_ASNC_1"/>
    <property type="match status" value="1"/>
</dbReference>
<evidence type="ECO:0000256" key="1">
    <source>
        <dbReference type="ARBA" id="ARBA00023015"/>
    </source>
</evidence>
<evidence type="ECO:0000256" key="3">
    <source>
        <dbReference type="ARBA" id="ARBA00023163"/>
    </source>
</evidence>
<dbReference type="Gene3D" id="3.30.70.920">
    <property type="match status" value="1"/>
</dbReference>
<protein>
    <submittedName>
        <fullName evidence="5">AsnC family transcriptional regulator</fullName>
    </submittedName>
</protein>
<dbReference type="EMBL" id="QLMK01000011">
    <property type="protein sequence ID" value="RAK27026.1"/>
    <property type="molecule type" value="Genomic_DNA"/>
</dbReference>
<comment type="caution">
    <text evidence="5">The sequence shown here is derived from an EMBL/GenBank/DDBJ whole genome shotgun (WGS) entry which is preliminary data.</text>
</comment>
<keyword evidence="1" id="KW-0805">Transcription regulation</keyword>
<dbReference type="AlphaFoldDB" id="A0A364JTB5"/>
<dbReference type="GO" id="GO:0043200">
    <property type="term" value="P:response to amino acid"/>
    <property type="evidence" value="ECO:0007669"/>
    <property type="project" value="TreeGrafter"/>
</dbReference>
<dbReference type="InterPro" id="IPR011008">
    <property type="entry name" value="Dimeric_a/b-barrel"/>
</dbReference>
<dbReference type="SUPFAM" id="SSF46785">
    <property type="entry name" value="Winged helix' DNA-binding domain"/>
    <property type="match status" value="1"/>
</dbReference>
<dbReference type="OrthoDB" id="9803143at2"/>
<dbReference type="PANTHER" id="PTHR30154:SF34">
    <property type="entry name" value="TRANSCRIPTIONAL REGULATOR AZLB"/>
    <property type="match status" value="1"/>
</dbReference>
<dbReference type="InterPro" id="IPR019885">
    <property type="entry name" value="Tscrpt_reg_HTH_AsnC-type_CS"/>
</dbReference>
<dbReference type="GO" id="GO:0005829">
    <property type="term" value="C:cytosol"/>
    <property type="evidence" value="ECO:0007669"/>
    <property type="project" value="TreeGrafter"/>
</dbReference>
<dbReference type="InterPro" id="IPR036390">
    <property type="entry name" value="WH_DNA-bd_sf"/>
</dbReference>
<dbReference type="Pfam" id="PF01037">
    <property type="entry name" value="AsnC_trans_reg"/>
    <property type="match status" value="1"/>
</dbReference>
<proteinExistence type="predicted"/>
<dbReference type="SUPFAM" id="SSF54909">
    <property type="entry name" value="Dimeric alpha+beta barrel"/>
    <property type="match status" value="1"/>
</dbReference>
<sequence length="165" mass="18867">MKLAMKLDNIDLRILKAVQENGRITKMALAEKVGLSPTPCWLRLRKLEEAGIVTGYHAHIELRKIVPIAHVMVQVTLANHRQSDFERFERAIALIPEIVSCWSVGGGIDYFLMIVSRDIDSYQRLIDRLLDQNIGIDRYFTYVVTKLVKQEKTDTPFALLLDDGD</sequence>
<dbReference type="Gene3D" id="1.10.10.10">
    <property type="entry name" value="Winged helix-like DNA-binding domain superfamily/Winged helix DNA-binding domain"/>
    <property type="match status" value="1"/>
</dbReference>
<dbReference type="CDD" id="cd00090">
    <property type="entry name" value="HTH_ARSR"/>
    <property type="match status" value="1"/>
</dbReference>
<dbReference type="GO" id="GO:0043565">
    <property type="term" value="F:sequence-specific DNA binding"/>
    <property type="evidence" value="ECO:0007669"/>
    <property type="project" value="InterPro"/>
</dbReference>
<dbReference type="InterPro" id="IPR000485">
    <property type="entry name" value="AsnC-type_HTH_dom"/>
</dbReference>
<dbReference type="GO" id="GO:0006355">
    <property type="term" value="P:regulation of DNA-templated transcription"/>
    <property type="evidence" value="ECO:0007669"/>
    <property type="project" value="UniProtKB-ARBA"/>
</dbReference>
<dbReference type="Proteomes" id="UP000249453">
    <property type="component" value="Unassembled WGS sequence"/>
</dbReference>
<keyword evidence="6" id="KW-1185">Reference proteome</keyword>
<dbReference type="PRINTS" id="PR00033">
    <property type="entry name" value="HTHASNC"/>
</dbReference>